<keyword evidence="2" id="KW-0378">Hydrolase</keyword>
<dbReference type="GO" id="GO:0006508">
    <property type="term" value="P:proteolysis"/>
    <property type="evidence" value="ECO:0007669"/>
    <property type="project" value="UniProtKB-KW"/>
</dbReference>
<protein>
    <submittedName>
        <fullName evidence="2">Clan AA aspartic protease</fullName>
    </submittedName>
</protein>
<dbReference type="Gene3D" id="2.40.70.10">
    <property type="entry name" value="Acid Proteases"/>
    <property type="match status" value="1"/>
</dbReference>
<dbReference type="EMBL" id="JACOOH010000001">
    <property type="protein sequence ID" value="MBC5619906.1"/>
    <property type="molecule type" value="Genomic_DNA"/>
</dbReference>
<keyword evidence="2" id="KW-0645">Protease</keyword>
<proteinExistence type="predicted"/>
<evidence type="ECO:0000313" key="3">
    <source>
        <dbReference type="Proteomes" id="UP000646484"/>
    </source>
</evidence>
<organism evidence="2 3">
    <name type="scientific">Butyricimonas hominis</name>
    <dbReference type="NCBI Taxonomy" id="2763032"/>
    <lineage>
        <taxon>Bacteria</taxon>
        <taxon>Pseudomonadati</taxon>
        <taxon>Bacteroidota</taxon>
        <taxon>Bacteroidia</taxon>
        <taxon>Bacteroidales</taxon>
        <taxon>Odoribacteraceae</taxon>
        <taxon>Butyricimonas</taxon>
    </lineage>
</organism>
<gene>
    <name evidence="2" type="ORF">H8S64_02215</name>
</gene>
<dbReference type="SUPFAM" id="SSF50630">
    <property type="entry name" value="Acid proteases"/>
    <property type="match status" value="1"/>
</dbReference>
<dbReference type="GO" id="GO:0008233">
    <property type="term" value="F:peptidase activity"/>
    <property type="evidence" value="ECO:0007669"/>
    <property type="project" value="UniProtKB-KW"/>
</dbReference>
<dbReference type="InterPro" id="IPR034122">
    <property type="entry name" value="Retropepsin-like_bacterial"/>
</dbReference>
<feature type="chain" id="PRO_5046500598" evidence="1">
    <location>
        <begin position="20"/>
        <end position="467"/>
    </location>
</feature>
<keyword evidence="3" id="KW-1185">Reference proteome</keyword>
<name>A0ABR7CW52_9BACT</name>
<dbReference type="CDD" id="cd05483">
    <property type="entry name" value="retropepsin_like_bacteria"/>
    <property type="match status" value="1"/>
</dbReference>
<evidence type="ECO:0000313" key="2">
    <source>
        <dbReference type="EMBL" id="MBC5619906.1"/>
    </source>
</evidence>
<feature type="signal peptide" evidence="1">
    <location>
        <begin position="1"/>
        <end position="19"/>
    </location>
</feature>
<dbReference type="InterPro" id="IPR021109">
    <property type="entry name" value="Peptidase_aspartic_dom_sf"/>
</dbReference>
<dbReference type="Proteomes" id="UP000646484">
    <property type="component" value="Unassembled WGS sequence"/>
</dbReference>
<dbReference type="RefSeq" id="WP_099291187.1">
    <property type="nucleotide sequence ID" value="NZ_JACOOH010000001.1"/>
</dbReference>
<keyword evidence="1" id="KW-0732">Signal</keyword>
<evidence type="ECO:0000256" key="1">
    <source>
        <dbReference type="SAM" id="SignalP"/>
    </source>
</evidence>
<dbReference type="Pfam" id="PF13650">
    <property type="entry name" value="Asp_protease_2"/>
    <property type="match status" value="1"/>
</dbReference>
<sequence length="467" mass="50870">MKSLFVLLVGILLSAGIQAQQENGGSQSKGILFESARSWKKTVEKALDERKLLFVDCYADSGEVKKAQEEMEKYVNLLKEMARIQTPAQGGMPATAVASGNNIRLERGVTLNYEFRQGVPVVKVVINGHTYYFLFDTCAGITCVSDKLVNAEKLAYQQTGNSMQGIDGQVVMAEIPELLLGELAVKNKQAVVMSVHNLVFQHLGVDGTIGANIINDYVVTVDSRAKIITFSDQADASASRWDTLRLWNNVPLLSIKVRGKGGVHDVPALFDTGNGTGAIGLPSVEGFEQWTQAGIIGDVEEGNGFIGTMVGGMVKTDKLYRGRMTGLHLGDAVFEKVPIITGGIGYLLLCFQTTDLGKFVLDYPNGRYHFEPYADAGVWEGDRRPVMTGADNGELKIAAVWGKEARKKLAPQWTVVALDGKPLEKVTLDTPNIDELLHERGVKTVTVRDVEGKVYEVKAEVFLSKGL</sequence>
<comment type="caution">
    <text evidence="2">The sequence shown here is derived from an EMBL/GenBank/DDBJ whole genome shotgun (WGS) entry which is preliminary data.</text>
</comment>
<reference evidence="2 3" key="1">
    <citation type="submission" date="2020-08" db="EMBL/GenBank/DDBJ databases">
        <title>Genome public.</title>
        <authorList>
            <person name="Liu C."/>
            <person name="Sun Q."/>
        </authorList>
    </citation>
    <scope>NUCLEOTIDE SEQUENCE [LARGE SCALE GENOMIC DNA]</scope>
    <source>
        <strain evidence="2 3">NSJ-56</strain>
    </source>
</reference>
<accession>A0ABR7CW52</accession>